<dbReference type="GO" id="GO:0016887">
    <property type="term" value="F:ATP hydrolysis activity"/>
    <property type="evidence" value="ECO:0007669"/>
    <property type="project" value="InterPro"/>
</dbReference>
<dbReference type="PANTHER" id="PTHR23076">
    <property type="entry name" value="METALLOPROTEASE M41 FTSH"/>
    <property type="match status" value="1"/>
</dbReference>
<evidence type="ECO:0000259" key="4">
    <source>
        <dbReference type="SMART" id="SM00382"/>
    </source>
</evidence>
<dbReference type="STRING" id="145388.A0A0D2MQ70"/>
<name>A0A0D2MQ70_9CHLO</name>
<dbReference type="EMBL" id="KK100602">
    <property type="protein sequence ID" value="KIZ04815.1"/>
    <property type="molecule type" value="Genomic_DNA"/>
</dbReference>
<dbReference type="PROSITE" id="PS00674">
    <property type="entry name" value="AAA"/>
    <property type="match status" value="1"/>
</dbReference>
<reference evidence="5 6" key="1">
    <citation type="journal article" date="2013" name="BMC Genomics">
        <title>Reconstruction of the lipid metabolism for the microalga Monoraphidium neglectum from its genome sequence reveals characteristics suitable for biofuel production.</title>
        <authorList>
            <person name="Bogen C."/>
            <person name="Al-Dilaimi A."/>
            <person name="Albersmeier A."/>
            <person name="Wichmann J."/>
            <person name="Grundmann M."/>
            <person name="Rupp O."/>
            <person name="Lauersen K.J."/>
            <person name="Blifernez-Klassen O."/>
            <person name="Kalinowski J."/>
            <person name="Goesmann A."/>
            <person name="Mussgnug J.H."/>
            <person name="Kruse O."/>
        </authorList>
    </citation>
    <scope>NUCLEOTIDE SEQUENCE [LARGE SCALE GENOMIC DNA]</scope>
    <source>
        <strain evidence="5 6">SAG 48.87</strain>
    </source>
</reference>
<keyword evidence="6" id="KW-1185">Reference proteome</keyword>
<dbReference type="Gene3D" id="1.20.58.760">
    <property type="entry name" value="Peptidase M41"/>
    <property type="match status" value="1"/>
</dbReference>
<feature type="region of interest" description="Disordered" evidence="3">
    <location>
        <begin position="718"/>
        <end position="773"/>
    </location>
</feature>
<protein>
    <submittedName>
        <fullName evidence="5">Cell division protease FtsH</fullName>
        <ecNumber evidence="5">3.4.24.-</ecNumber>
    </submittedName>
</protein>
<dbReference type="SUPFAM" id="SSF52540">
    <property type="entry name" value="P-loop containing nucleoside triphosphate hydrolases"/>
    <property type="match status" value="1"/>
</dbReference>
<dbReference type="InterPro" id="IPR003960">
    <property type="entry name" value="ATPase_AAA_CS"/>
</dbReference>
<dbReference type="GO" id="GO:0009507">
    <property type="term" value="C:chloroplast"/>
    <property type="evidence" value="ECO:0007669"/>
    <property type="project" value="TreeGrafter"/>
</dbReference>
<proteinExistence type="predicted"/>
<evidence type="ECO:0000256" key="2">
    <source>
        <dbReference type="ARBA" id="ARBA00022801"/>
    </source>
</evidence>
<dbReference type="GO" id="GO:0005524">
    <property type="term" value="F:ATP binding"/>
    <property type="evidence" value="ECO:0007669"/>
    <property type="project" value="InterPro"/>
</dbReference>
<dbReference type="InterPro" id="IPR037219">
    <property type="entry name" value="Peptidase_M41-like"/>
</dbReference>
<keyword evidence="5" id="KW-0132">Cell division</keyword>
<keyword evidence="2 5" id="KW-0378">Hydrolase</keyword>
<feature type="compositionally biased region" description="Low complexity" evidence="3">
    <location>
        <begin position="735"/>
        <end position="747"/>
    </location>
</feature>
<dbReference type="SUPFAM" id="SSF140990">
    <property type="entry name" value="FtsH protease domain-like"/>
    <property type="match status" value="1"/>
</dbReference>
<dbReference type="PANTHER" id="PTHR23076:SF37">
    <property type="entry name" value="ATP-DEPENDENT ZINC METALLOPROTEASE FTSH 4, MITOCHONDRIAL"/>
    <property type="match status" value="1"/>
</dbReference>
<dbReference type="Proteomes" id="UP000054498">
    <property type="component" value="Unassembled WGS sequence"/>
</dbReference>
<feature type="compositionally biased region" description="Low complexity" evidence="3">
    <location>
        <begin position="764"/>
        <end position="773"/>
    </location>
</feature>
<evidence type="ECO:0000313" key="5">
    <source>
        <dbReference type="EMBL" id="KIZ04815.1"/>
    </source>
</evidence>
<evidence type="ECO:0000256" key="3">
    <source>
        <dbReference type="SAM" id="MobiDB-lite"/>
    </source>
</evidence>
<sequence>MPSLLKQRPPPLHRQYPYFKEQDTHNPMGILVPAPDAPEDPSRWLSPELPEWCMEKYRFYLDLPGDFWEGGQLMRYLREREVPVVWDQESKAYVMPWSGFTRLGEVRTELQVMDPGENWAFLSWLLDDRKLRFFEQAAAFALFVRGCSIAINIISSTKFVKFIAKKRAKKNRKQNMWERLTKAPAREFMTRDAKTGQLRDTGVRFQDIAGMPGLVFEMREVVKMLLGDDAYKRVGARVPRGIIFQGPPGTGKTYLARAIAGEAGVTFLSAVGSEFVEMYAGVAAARVNSLYHSARKKAPCIIFIDEIDAIGRSRSTLGADPGSMERESALLAMLVAMDGIHGNLEQVLTIGATNLAQELDQALLRPGRFEVVYEIPTPGPTARMEILKIHSRNKPLEGDAMLTRVAEVTQGWSAAALANLMNEAAILTVRRGVEKITLPMVLEVIEAQEWGPGAPKIPPSEAKDRLALVTAAKAVALALTPGVEPIKFVTMWSRRKGQGPFVEFIQSEESLDPNWHPEEIEAMDWKTNFKVNAAVVGDEPLGEWFHVAGLLLPLYAPRAFETDTWGPDAASLATAAPIADAFELAYYCVRNSQLHPRFRSLPPLHTYVYLGEDANWVNQRDSLAPGLDEELGYHKLTLTLLKAAWERTRKLVQERRPAIELVAKEMVAAPDERLSGTRLVEIIETTPLGPCDINIDSDFMPILSEVLGRRMPEVMARAEELTRQQQEQQQHEEGQAGAREAQAPGDEQYQEGQEEGPSREALEGQEGAAAAPAGDRLKLDAATLRLVSKAVMGRLDVVDLVGRNTAEELAERVVDTLLHPETVERIRAVRQFVEAPSLDPSDSPFPPAPPLDDVPGPLYGALHLNLDWWRQRRVDVFGGGAAELLMTERQLQYYRRDMDVSAWEDTAEGMKAAAAAKQDKGNVQQQQQDQEQEQEQEQEQRPSLEEGT</sequence>
<dbReference type="Pfam" id="PF00004">
    <property type="entry name" value="AAA"/>
    <property type="match status" value="1"/>
</dbReference>
<dbReference type="GO" id="GO:0004222">
    <property type="term" value="F:metalloendopeptidase activity"/>
    <property type="evidence" value="ECO:0007669"/>
    <property type="project" value="InterPro"/>
</dbReference>
<accession>A0A0D2MQ70</accession>
<evidence type="ECO:0000313" key="6">
    <source>
        <dbReference type="Proteomes" id="UP000054498"/>
    </source>
</evidence>
<dbReference type="GO" id="GO:0006508">
    <property type="term" value="P:proteolysis"/>
    <property type="evidence" value="ECO:0007669"/>
    <property type="project" value="UniProtKB-KW"/>
</dbReference>
<dbReference type="GO" id="GO:0004176">
    <property type="term" value="F:ATP-dependent peptidase activity"/>
    <property type="evidence" value="ECO:0007669"/>
    <property type="project" value="InterPro"/>
</dbReference>
<gene>
    <name evidence="5" type="ORF">MNEG_3139</name>
</gene>
<dbReference type="GO" id="GO:0051301">
    <property type="term" value="P:cell division"/>
    <property type="evidence" value="ECO:0007669"/>
    <property type="project" value="UniProtKB-KW"/>
</dbReference>
<dbReference type="InterPro" id="IPR003959">
    <property type="entry name" value="ATPase_AAA_core"/>
</dbReference>
<evidence type="ECO:0000256" key="1">
    <source>
        <dbReference type="ARBA" id="ARBA00022670"/>
    </source>
</evidence>
<dbReference type="GO" id="GO:0045037">
    <property type="term" value="P:protein import into chloroplast stroma"/>
    <property type="evidence" value="ECO:0007669"/>
    <property type="project" value="TreeGrafter"/>
</dbReference>
<dbReference type="GeneID" id="25736017"/>
<keyword evidence="1 5" id="KW-0645">Protease</keyword>
<dbReference type="Gene3D" id="1.10.8.60">
    <property type="match status" value="1"/>
</dbReference>
<dbReference type="InterPro" id="IPR041569">
    <property type="entry name" value="AAA_lid_3"/>
</dbReference>
<dbReference type="InterPro" id="IPR003593">
    <property type="entry name" value="AAA+_ATPase"/>
</dbReference>
<feature type="compositionally biased region" description="Basic and acidic residues" evidence="3">
    <location>
        <begin position="938"/>
        <end position="948"/>
    </location>
</feature>
<dbReference type="Pfam" id="PF17862">
    <property type="entry name" value="AAA_lid_3"/>
    <property type="match status" value="1"/>
</dbReference>
<dbReference type="SMART" id="SM00382">
    <property type="entry name" value="AAA"/>
    <property type="match status" value="1"/>
</dbReference>
<keyword evidence="5" id="KW-0131">Cell cycle</keyword>
<dbReference type="AlphaFoldDB" id="A0A0D2MQ70"/>
<dbReference type="EC" id="3.4.24.-" evidence="5"/>
<dbReference type="FunFam" id="3.40.50.300:FF:002568">
    <property type="entry name" value="Cell division protein (FtsH)"/>
    <property type="match status" value="1"/>
</dbReference>
<feature type="domain" description="AAA+ ATPase" evidence="4">
    <location>
        <begin position="238"/>
        <end position="379"/>
    </location>
</feature>
<dbReference type="RefSeq" id="XP_013903834.1">
    <property type="nucleotide sequence ID" value="XM_014048380.1"/>
</dbReference>
<dbReference type="InterPro" id="IPR027417">
    <property type="entry name" value="P-loop_NTPase"/>
</dbReference>
<feature type="region of interest" description="Disordered" evidence="3">
    <location>
        <begin position="907"/>
        <end position="948"/>
    </location>
</feature>
<dbReference type="Gene3D" id="3.40.50.300">
    <property type="entry name" value="P-loop containing nucleotide triphosphate hydrolases"/>
    <property type="match status" value="1"/>
</dbReference>
<dbReference type="OrthoDB" id="1877876at2759"/>
<organism evidence="5 6">
    <name type="scientific">Monoraphidium neglectum</name>
    <dbReference type="NCBI Taxonomy" id="145388"/>
    <lineage>
        <taxon>Eukaryota</taxon>
        <taxon>Viridiplantae</taxon>
        <taxon>Chlorophyta</taxon>
        <taxon>core chlorophytes</taxon>
        <taxon>Chlorophyceae</taxon>
        <taxon>CS clade</taxon>
        <taxon>Sphaeropleales</taxon>
        <taxon>Selenastraceae</taxon>
        <taxon>Monoraphidium</taxon>
    </lineage>
</organism>
<dbReference type="KEGG" id="mng:MNEG_3139"/>